<comment type="caution">
    <text evidence="1">The sequence shown here is derived from an EMBL/GenBank/DDBJ whole genome shotgun (WGS) entry which is preliminary data.</text>
</comment>
<dbReference type="EMBL" id="CM042044">
    <property type="protein sequence ID" value="KAI3686525.1"/>
    <property type="molecule type" value="Genomic_DNA"/>
</dbReference>
<protein>
    <submittedName>
        <fullName evidence="1">Uncharacterized protein</fullName>
    </submittedName>
</protein>
<reference evidence="2" key="1">
    <citation type="journal article" date="2022" name="Mol. Ecol. Resour.">
        <title>The genomes of chicory, endive, great burdock and yacon provide insights into Asteraceae palaeo-polyploidization history and plant inulin production.</title>
        <authorList>
            <person name="Fan W."/>
            <person name="Wang S."/>
            <person name="Wang H."/>
            <person name="Wang A."/>
            <person name="Jiang F."/>
            <person name="Liu H."/>
            <person name="Zhao H."/>
            <person name="Xu D."/>
            <person name="Zhang Y."/>
        </authorList>
    </citation>
    <scope>NUCLEOTIDE SEQUENCE [LARGE SCALE GENOMIC DNA]</scope>
    <source>
        <strain evidence="2">cv. Yunnan</strain>
    </source>
</reference>
<evidence type="ECO:0000313" key="1">
    <source>
        <dbReference type="EMBL" id="KAI3686525.1"/>
    </source>
</evidence>
<keyword evidence="2" id="KW-1185">Reference proteome</keyword>
<evidence type="ECO:0000313" key="2">
    <source>
        <dbReference type="Proteomes" id="UP001056120"/>
    </source>
</evidence>
<name>A0ACB8YM28_9ASTR</name>
<accession>A0ACB8YM28</accession>
<reference evidence="1 2" key="2">
    <citation type="journal article" date="2022" name="Mol. Ecol. Resour.">
        <title>The genomes of chicory, endive, great burdock and yacon provide insights into Asteraceae paleo-polyploidization history and plant inulin production.</title>
        <authorList>
            <person name="Fan W."/>
            <person name="Wang S."/>
            <person name="Wang H."/>
            <person name="Wang A."/>
            <person name="Jiang F."/>
            <person name="Liu H."/>
            <person name="Zhao H."/>
            <person name="Xu D."/>
            <person name="Zhang Y."/>
        </authorList>
    </citation>
    <scope>NUCLEOTIDE SEQUENCE [LARGE SCALE GENOMIC DNA]</scope>
    <source>
        <strain evidence="2">cv. Yunnan</strain>
        <tissue evidence="1">Leaves</tissue>
    </source>
</reference>
<proteinExistence type="predicted"/>
<dbReference type="Proteomes" id="UP001056120">
    <property type="component" value="Linkage Group LG27"/>
</dbReference>
<gene>
    <name evidence="1" type="ORF">L1987_80204</name>
</gene>
<sequence length="100" mass="11108">MAEEEALNDDILSPNTLIAWERIQLSSLPTQFQSQSPVIVLSDPHGGEGNWSTPPAHKQHQTSVEKDERINHLLHQIARMNELLLASHHGVPMISKATST</sequence>
<organism evidence="1 2">
    <name type="scientific">Smallanthus sonchifolius</name>
    <dbReference type="NCBI Taxonomy" id="185202"/>
    <lineage>
        <taxon>Eukaryota</taxon>
        <taxon>Viridiplantae</taxon>
        <taxon>Streptophyta</taxon>
        <taxon>Embryophyta</taxon>
        <taxon>Tracheophyta</taxon>
        <taxon>Spermatophyta</taxon>
        <taxon>Magnoliopsida</taxon>
        <taxon>eudicotyledons</taxon>
        <taxon>Gunneridae</taxon>
        <taxon>Pentapetalae</taxon>
        <taxon>asterids</taxon>
        <taxon>campanulids</taxon>
        <taxon>Asterales</taxon>
        <taxon>Asteraceae</taxon>
        <taxon>Asteroideae</taxon>
        <taxon>Heliantheae alliance</taxon>
        <taxon>Millerieae</taxon>
        <taxon>Smallanthus</taxon>
    </lineage>
</organism>